<feature type="compositionally biased region" description="Basic residues" evidence="1">
    <location>
        <begin position="237"/>
        <end position="248"/>
    </location>
</feature>
<organism evidence="2">
    <name type="scientific">uncultured Rubrobacteraceae bacterium</name>
    <dbReference type="NCBI Taxonomy" id="349277"/>
    <lineage>
        <taxon>Bacteria</taxon>
        <taxon>Bacillati</taxon>
        <taxon>Actinomycetota</taxon>
        <taxon>Rubrobacteria</taxon>
        <taxon>Rubrobacterales</taxon>
        <taxon>Rubrobacteraceae</taxon>
        <taxon>environmental samples</taxon>
    </lineage>
</organism>
<sequence length="294" mass="33496">DRRPWGSHRPRSHAPPPERQRHGAALRLGRHSGVRRVARPRFPRDLVDLPQAHPPARREPPRVRRGPARLRGLQPRGRAPGQRHAGRRPASADRAPRRRGRPPHGPGYQRAGDLPPRVHAPGPGPQLHRDRDHPTRLRHGGARRRRPRRPMARRRHGRARHPRAPDRRARARLPRPLRLPGPQRRSGRGNRCRHRGVHPRLRPAERLRRCRRRVPVDAPGGRRDPGAREGAADHAGAGRRRPNRRLHRNDHASGCDQRAGGPTRRRRSLRGAGGSRPARRGPARVLPRHRPQGL</sequence>
<accession>A0A6J4P356</accession>
<feature type="compositionally biased region" description="Basic residues" evidence="1">
    <location>
        <begin position="185"/>
        <end position="201"/>
    </location>
</feature>
<feature type="compositionally biased region" description="Basic residues" evidence="1">
    <location>
        <begin position="136"/>
        <end position="162"/>
    </location>
</feature>
<feature type="compositionally biased region" description="Basic residues" evidence="1">
    <location>
        <begin position="22"/>
        <end position="41"/>
    </location>
</feature>
<feature type="compositionally biased region" description="Basic residues" evidence="1">
    <location>
        <begin position="277"/>
        <end position="294"/>
    </location>
</feature>
<proteinExistence type="predicted"/>
<evidence type="ECO:0000313" key="2">
    <source>
        <dbReference type="EMBL" id="CAA9404569.1"/>
    </source>
</evidence>
<evidence type="ECO:0000256" key="1">
    <source>
        <dbReference type="SAM" id="MobiDB-lite"/>
    </source>
</evidence>
<feature type="compositionally biased region" description="Basic and acidic residues" evidence="1">
    <location>
        <begin position="220"/>
        <end position="232"/>
    </location>
</feature>
<feature type="non-terminal residue" evidence="2">
    <location>
        <position position="1"/>
    </location>
</feature>
<feature type="region of interest" description="Disordered" evidence="1">
    <location>
        <begin position="1"/>
        <end position="294"/>
    </location>
</feature>
<feature type="compositionally biased region" description="Basic residues" evidence="1">
    <location>
        <begin position="1"/>
        <end position="12"/>
    </location>
</feature>
<feature type="non-terminal residue" evidence="2">
    <location>
        <position position="294"/>
    </location>
</feature>
<dbReference type="EMBL" id="CADCUT010000086">
    <property type="protein sequence ID" value="CAA9404569.1"/>
    <property type="molecule type" value="Genomic_DNA"/>
</dbReference>
<reference evidence="2" key="1">
    <citation type="submission" date="2020-02" db="EMBL/GenBank/DDBJ databases">
        <authorList>
            <person name="Meier V. D."/>
        </authorList>
    </citation>
    <scope>NUCLEOTIDE SEQUENCE</scope>
    <source>
        <strain evidence="2">AVDCRST_MAG03</strain>
    </source>
</reference>
<gene>
    <name evidence="2" type="ORF">AVDCRST_MAG03-1448</name>
</gene>
<protein>
    <submittedName>
        <fullName evidence="2">Uncharacterized protein</fullName>
    </submittedName>
</protein>
<name>A0A6J4P356_9ACTN</name>
<dbReference type="AlphaFoldDB" id="A0A6J4P356"/>